<dbReference type="AlphaFoldDB" id="A0A1H8UNY3"/>
<dbReference type="InterPro" id="IPR016166">
    <property type="entry name" value="FAD-bd_PCMH"/>
</dbReference>
<dbReference type="OrthoDB" id="9793944at2"/>
<dbReference type="SMART" id="SM01092">
    <property type="entry name" value="CO_deh_flav_C"/>
    <property type="match status" value="1"/>
</dbReference>
<reference evidence="5 6" key="1">
    <citation type="submission" date="2016-10" db="EMBL/GenBank/DDBJ databases">
        <authorList>
            <person name="de Groot N.N."/>
        </authorList>
    </citation>
    <scope>NUCLEOTIDE SEQUENCE [LARGE SCALE GENOMIC DNA]</scope>
    <source>
        <strain evidence="5 6">DSM 27842</strain>
    </source>
</reference>
<dbReference type="Pfam" id="PF00941">
    <property type="entry name" value="FAD_binding_5"/>
    <property type="match status" value="1"/>
</dbReference>
<evidence type="ECO:0000259" key="4">
    <source>
        <dbReference type="PROSITE" id="PS51387"/>
    </source>
</evidence>
<dbReference type="Gene3D" id="3.30.390.50">
    <property type="entry name" value="CO dehydrogenase flavoprotein, C-terminal domain"/>
    <property type="match status" value="1"/>
</dbReference>
<dbReference type="GO" id="GO:0016491">
    <property type="term" value="F:oxidoreductase activity"/>
    <property type="evidence" value="ECO:0007669"/>
    <property type="project" value="UniProtKB-KW"/>
</dbReference>
<keyword evidence="3" id="KW-0560">Oxidoreductase</keyword>
<evidence type="ECO:0000313" key="5">
    <source>
        <dbReference type="EMBL" id="SEP04318.1"/>
    </source>
</evidence>
<dbReference type="PANTHER" id="PTHR42659:SF2">
    <property type="entry name" value="XANTHINE DEHYDROGENASE SUBUNIT C-RELATED"/>
    <property type="match status" value="1"/>
</dbReference>
<dbReference type="InterPro" id="IPR036318">
    <property type="entry name" value="FAD-bd_PCMH-like_sf"/>
</dbReference>
<dbReference type="InterPro" id="IPR051312">
    <property type="entry name" value="Diverse_Substr_Oxidored"/>
</dbReference>
<organism evidence="5 6">
    <name type="scientific">Salinihabitans flavidus</name>
    <dbReference type="NCBI Taxonomy" id="569882"/>
    <lineage>
        <taxon>Bacteria</taxon>
        <taxon>Pseudomonadati</taxon>
        <taxon>Pseudomonadota</taxon>
        <taxon>Alphaproteobacteria</taxon>
        <taxon>Rhodobacterales</taxon>
        <taxon>Roseobacteraceae</taxon>
        <taxon>Salinihabitans</taxon>
    </lineage>
</organism>
<keyword evidence="6" id="KW-1185">Reference proteome</keyword>
<proteinExistence type="predicted"/>
<evidence type="ECO:0000256" key="3">
    <source>
        <dbReference type="ARBA" id="ARBA00023002"/>
    </source>
</evidence>
<dbReference type="SUPFAM" id="SSF56176">
    <property type="entry name" value="FAD-binding/transporter-associated domain-like"/>
    <property type="match status" value="1"/>
</dbReference>
<dbReference type="InterPro" id="IPR016167">
    <property type="entry name" value="FAD-bd_PCMH_sub1"/>
</dbReference>
<dbReference type="InterPro" id="IPR005107">
    <property type="entry name" value="CO_DH_flav_C"/>
</dbReference>
<dbReference type="PANTHER" id="PTHR42659">
    <property type="entry name" value="XANTHINE DEHYDROGENASE SUBUNIT C-RELATED"/>
    <property type="match status" value="1"/>
</dbReference>
<accession>A0A1H8UNY3</accession>
<dbReference type="Gene3D" id="3.30.43.10">
    <property type="entry name" value="Uridine Diphospho-n-acetylenolpyruvylglucosamine Reductase, domain 2"/>
    <property type="match status" value="1"/>
</dbReference>
<feature type="domain" description="FAD-binding PCMH-type" evidence="4">
    <location>
        <begin position="1"/>
        <end position="176"/>
    </location>
</feature>
<dbReference type="InterPro" id="IPR036683">
    <property type="entry name" value="CO_DH_flav_C_dom_sf"/>
</dbReference>
<dbReference type="Gene3D" id="3.30.465.10">
    <property type="match status" value="1"/>
</dbReference>
<gene>
    <name evidence="5" type="ORF">SAMN04490248_1219</name>
</gene>
<dbReference type="PROSITE" id="PS51387">
    <property type="entry name" value="FAD_PCMH"/>
    <property type="match status" value="1"/>
</dbReference>
<dbReference type="Pfam" id="PF03450">
    <property type="entry name" value="CO_deh_flav_C"/>
    <property type="match status" value="1"/>
</dbReference>
<dbReference type="RefSeq" id="WP_093119706.1">
    <property type="nucleotide sequence ID" value="NZ_FODS01000021.1"/>
</dbReference>
<dbReference type="SUPFAM" id="SSF55447">
    <property type="entry name" value="CO dehydrogenase flavoprotein C-terminal domain-like"/>
    <property type="match status" value="1"/>
</dbReference>
<dbReference type="GO" id="GO:0071949">
    <property type="term" value="F:FAD binding"/>
    <property type="evidence" value="ECO:0007669"/>
    <property type="project" value="InterPro"/>
</dbReference>
<dbReference type="STRING" id="569882.SAMN04490248_1219"/>
<keyword evidence="1" id="KW-0285">Flavoprotein</keyword>
<evidence type="ECO:0000256" key="1">
    <source>
        <dbReference type="ARBA" id="ARBA00022630"/>
    </source>
</evidence>
<evidence type="ECO:0000313" key="6">
    <source>
        <dbReference type="Proteomes" id="UP000198893"/>
    </source>
</evidence>
<name>A0A1H8UNY3_9RHOB</name>
<protein>
    <submittedName>
        <fullName evidence="5">Carbon-monoxide dehydrogenase medium subunit</fullName>
    </submittedName>
</protein>
<sequence>MREFEFLEPQTLTEALAMMSEYEDDACVYAGGTALLLAMRQRMLSPGFVVSLGKLDELREITFNPAEGLRIGALARHSDVARAPDVQAHYPMLAGMAGGLANPQVRNQGTIGGNLCYADPATDPPSCLIAMDAEVTIAGPGGERRLPMREFVVDFFTTALEPGEILTHITLPPPRPDRTGLYRRHLRTPAEHRPVANVALTFRDVNGVPEDVRLVIGAAVPVAQSMTRAEDFLTARAITLDVAAEAAAMVAEDIDPISDGRGEEAFRRQVVRAITRRILAEAAGLNWKDAAA</sequence>
<dbReference type="Proteomes" id="UP000198893">
    <property type="component" value="Unassembled WGS sequence"/>
</dbReference>
<dbReference type="InterPro" id="IPR002346">
    <property type="entry name" value="Mopterin_DH_FAD-bd"/>
</dbReference>
<keyword evidence="2" id="KW-0274">FAD</keyword>
<dbReference type="InterPro" id="IPR016169">
    <property type="entry name" value="FAD-bd_PCMH_sub2"/>
</dbReference>
<dbReference type="EMBL" id="FODS01000021">
    <property type="protein sequence ID" value="SEP04318.1"/>
    <property type="molecule type" value="Genomic_DNA"/>
</dbReference>
<evidence type="ECO:0000256" key="2">
    <source>
        <dbReference type="ARBA" id="ARBA00022827"/>
    </source>
</evidence>